<name>A0A1I9YCS6_9BURK</name>
<reference evidence="1" key="1">
    <citation type="submission" date="2016-09" db="EMBL/GenBank/DDBJ databases">
        <title>The Complete Genome of Burkholderia sprentiae wsm5005.</title>
        <authorList>
            <person name="De Meyer S."/>
            <person name="Wang P."/>
            <person name="Terpolilli J."/>
        </authorList>
    </citation>
    <scope>NUCLEOTIDE SEQUENCE [LARGE SCALE GENOMIC DNA]</scope>
    <source>
        <strain evidence="1">WSM5005</strain>
    </source>
</reference>
<accession>A0A1I9YCS6</accession>
<proteinExistence type="predicted"/>
<gene>
    <name evidence="1" type="ORF">BJG93_00860</name>
</gene>
<dbReference type="AlphaFoldDB" id="A0A1I9YCS6"/>
<protein>
    <submittedName>
        <fullName evidence="1">Uncharacterized protein</fullName>
    </submittedName>
</protein>
<dbReference type="EMBL" id="CP017561">
    <property type="protein sequence ID" value="APA84109.1"/>
    <property type="molecule type" value="Genomic_DNA"/>
</dbReference>
<dbReference type="STRING" id="754502.BJG93_00860"/>
<organism evidence="1">
    <name type="scientific">Paraburkholderia sprentiae WSM5005</name>
    <dbReference type="NCBI Taxonomy" id="754502"/>
    <lineage>
        <taxon>Bacteria</taxon>
        <taxon>Pseudomonadati</taxon>
        <taxon>Pseudomonadota</taxon>
        <taxon>Betaproteobacteria</taxon>
        <taxon>Burkholderiales</taxon>
        <taxon>Burkholderiaceae</taxon>
        <taxon>Paraburkholderia</taxon>
    </lineage>
</organism>
<evidence type="ECO:0000313" key="1">
    <source>
        <dbReference type="EMBL" id="APA84109.1"/>
    </source>
</evidence>
<sequence>MEIFFVNEKVCFEKQKFKYSRGTPFRLFARSTILYCRDNNNRFFSFYSVVFPHRWVSQISNALLENAHADSSD</sequence>